<name>E6K6W6_9BACT</name>
<keyword evidence="2" id="KW-1185">Reference proteome</keyword>
<dbReference type="Proteomes" id="UP000003112">
    <property type="component" value="Unassembled WGS sequence"/>
</dbReference>
<evidence type="ECO:0000313" key="1">
    <source>
        <dbReference type="EMBL" id="EFU30796.1"/>
    </source>
</evidence>
<protein>
    <submittedName>
        <fullName evidence="1">Uncharacterized protein</fullName>
    </submittedName>
</protein>
<organism evidence="1 2">
    <name type="scientific">Segatella buccae ATCC 33574</name>
    <dbReference type="NCBI Taxonomy" id="873513"/>
    <lineage>
        <taxon>Bacteria</taxon>
        <taxon>Pseudomonadati</taxon>
        <taxon>Bacteroidota</taxon>
        <taxon>Bacteroidia</taxon>
        <taxon>Bacteroidales</taxon>
        <taxon>Prevotellaceae</taxon>
        <taxon>Segatella</taxon>
    </lineage>
</organism>
<proteinExistence type="predicted"/>
<dbReference type="AlphaFoldDB" id="E6K6W6"/>
<gene>
    <name evidence="1" type="ORF">HMPREF6485_1365</name>
</gene>
<dbReference type="EMBL" id="AEPD01000026">
    <property type="protein sequence ID" value="EFU30796.1"/>
    <property type="molecule type" value="Genomic_DNA"/>
</dbReference>
<dbReference type="HOGENOM" id="CLU_3121136_0_0_10"/>
<accession>E6K6W6</accession>
<comment type="caution">
    <text evidence="1">The sequence shown here is derived from an EMBL/GenBank/DDBJ whole genome shotgun (WGS) entry which is preliminary data.</text>
</comment>
<reference evidence="1 2" key="1">
    <citation type="submission" date="2010-10" db="EMBL/GenBank/DDBJ databases">
        <authorList>
            <person name="Muzny D."/>
            <person name="Qin X."/>
            <person name="Deng J."/>
            <person name="Jiang H."/>
            <person name="Liu Y."/>
            <person name="Qu J."/>
            <person name="Song X.-Z."/>
            <person name="Zhang L."/>
            <person name="Thornton R."/>
            <person name="Coyle M."/>
            <person name="Francisco L."/>
            <person name="Jackson L."/>
            <person name="Javaid M."/>
            <person name="Korchina V."/>
            <person name="Kovar C."/>
            <person name="Mata R."/>
            <person name="Mathew T."/>
            <person name="Ngo R."/>
            <person name="Nguyen L."/>
            <person name="Nguyen N."/>
            <person name="Okwuonu G."/>
            <person name="Ongeri F."/>
            <person name="Pham C."/>
            <person name="Simmons D."/>
            <person name="Wilczek-Boney K."/>
            <person name="Hale W."/>
            <person name="Jakkamsetti A."/>
            <person name="Pham P."/>
            <person name="Ruth R."/>
            <person name="San Lucas F."/>
            <person name="Warren J."/>
            <person name="Zhang J."/>
            <person name="Zhao Z."/>
            <person name="Zhou C."/>
            <person name="Zhu D."/>
            <person name="Lee S."/>
            <person name="Bess C."/>
            <person name="Blankenburg K."/>
            <person name="Forbes L."/>
            <person name="Fu Q."/>
            <person name="Gubbala S."/>
            <person name="Hirani K."/>
            <person name="Jayaseelan J.C."/>
            <person name="Lara F."/>
            <person name="Munidasa M."/>
            <person name="Palculict T."/>
            <person name="Patil S."/>
            <person name="Pu L.-L."/>
            <person name="Saada N."/>
            <person name="Tang L."/>
            <person name="Weissenberger G."/>
            <person name="Zhu Y."/>
            <person name="Hemphill L."/>
            <person name="Shang Y."/>
            <person name="Youmans B."/>
            <person name="Ayvaz T."/>
            <person name="Ross M."/>
            <person name="Santibanez J."/>
            <person name="Aqrawi P."/>
            <person name="Gross S."/>
            <person name="Joshi V."/>
            <person name="Fowler G."/>
            <person name="Nazareth L."/>
            <person name="Reid J."/>
            <person name="Worley K."/>
            <person name="Petrosino J."/>
            <person name="Highlander S."/>
            <person name="Gibbs R."/>
        </authorList>
    </citation>
    <scope>NUCLEOTIDE SEQUENCE [LARGE SCALE GENOMIC DNA]</scope>
    <source>
        <strain evidence="1 2">ATCC 33574</strain>
    </source>
</reference>
<evidence type="ECO:0000313" key="2">
    <source>
        <dbReference type="Proteomes" id="UP000003112"/>
    </source>
</evidence>
<sequence length="50" mass="5583">MLENLYLCGSNNNNFWTQGGCCGVVICLKICTFVVATTTEYDLTIEVFQL</sequence>